<dbReference type="SUPFAM" id="SSF52047">
    <property type="entry name" value="RNI-like"/>
    <property type="match status" value="1"/>
</dbReference>
<keyword evidence="1" id="KW-0343">GTPase activation</keyword>
<sequence>MDVFIVNINIQQKSNQYRLKQNKHLLTNQEYLNQLIQTDIQTDYLIKKMGQNQNKQQKNQNNKEGNVQKVYQMLNSFIKNTFFQQKNQQCTELVFKLSKQNIEDQRLSDLAKQIATYKNLKVLTLDLSENLIGDDGVAQLSEIGNCQNLTQLSLNLSKQNSQNKITDEGLLAFYTILINLNNLETLNLDFSSNKIIGENSDILRKLKDFPNLQKLTINLNNNQLGYKGMYGLSKIVYYCRNLRYLNLQLRNNEFKEMGLEQFCMVFRSLQQIQHIIMDVQENNITSDFWIIMFMMSDKLSQLRSFVFYLQNNNMHHGNILKQAKKKFHKMKFLVKADFKLN</sequence>
<keyword evidence="4" id="KW-0418">Kinase</keyword>
<gene>
    <name evidence="4" type="ORF">TTHERM_00363080</name>
</gene>
<evidence type="ECO:0000313" key="4">
    <source>
        <dbReference type="EMBL" id="EAR87174.2"/>
    </source>
</evidence>
<dbReference type="GO" id="GO:0048471">
    <property type="term" value="C:perinuclear region of cytoplasm"/>
    <property type="evidence" value="ECO:0007669"/>
    <property type="project" value="TreeGrafter"/>
</dbReference>
<keyword evidence="5" id="KW-1185">Reference proteome</keyword>
<dbReference type="RefSeq" id="XP_001007419.2">
    <property type="nucleotide sequence ID" value="XM_001007419.2"/>
</dbReference>
<dbReference type="GO" id="GO:0031267">
    <property type="term" value="F:small GTPase binding"/>
    <property type="evidence" value="ECO:0007669"/>
    <property type="project" value="TreeGrafter"/>
</dbReference>
<dbReference type="Pfam" id="PF13516">
    <property type="entry name" value="LRR_6"/>
    <property type="match status" value="1"/>
</dbReference>
<keyword evidence="4" id="KW-0808">Transferase</keyword>
<dbReference type="PANTHER" id="PTHR24113:SF12">
    <property type="entry name" value="RAN GTPASE-ACTIVATING PROTEIN 1"/>
    <property type="match status" value="1"/>
</dbReference>
<dbReference type="InterPro" id="IPR032675">
    <property type="entry name" value="LRR_dom_sf"/>
</dbReference>
<protein>
    <submittedName>
        <fullName evidence="4">Kinase domain protein</fullName>
    </submittedName>
</protein>
<dbReference type="PANTHER" id="PTHR24113">
    <property type="entry name" value="RAN GTPASE-ACTIVATING PROTEIN 1"/>
    <property type="match status" value="1"/>
</dbReference>
<reference evidence="5" key="1">
    <citation type="journal article" date="2006" name="PLoS Biol.">
        <title>Macronuclear genome sequence of the ciliate Tetrahymena thermophila, a model eukaryote.</title>
        <authorList>
            <person name="Eisen J.A."/>
            <person name="Coyne R.S."/>
            <person name="Wu M."/>
            <person name="Wu D."/>
            <person name="Thiagarajan M."/>
            <person name="Wortman J.R."/>
            <person name="Badger J.H."/>
            <person name="Ren Q."/>
            <person name="Amedeo P."/>
            <person name="Jones K.M."/>
            <person name="Tallon L.J."/>
            <person name="Delcher A.L."/>
            <person name="Salzberg S.L."/>
            <person name="Silva J.C."/>
            <person name="Haas B.J."/>
            <person name="Majoros W.H."/>
            <person name="Farzad M."/>
            <person name="Carlton J.M."/>
            <person name="Smith R.K. Jr."/>
            <person name="Garg J."/>
            <person name="Pearlman R.E."/>
            <person name="Karrer K.M."/>
            <person name="Sun L."/>
            <person name="Manning G."/>
            <person name="Elde N.C."/>
            <person name="Turkewitz A.P."/>
            <person name="Asai D.J."/>
            <person name="Wilkes D.E."/>
            <person name="Wang Y."/>
            <person name="Cai H."/>
            <person name="Collins K."/>
            <person name="Stewart B.A."/>
            <person name="Lee S.R."/>
            <person name="Wilamowska K."/>
            <person name="Weinberg Z."/>
            <person name="Ruzzo W.L."/>
            <person name="Wloga D."/>
            <person name="Gaertig J."/>
            <person name="Frankel J."/>
            <person name="Tsao C.-C."/>
            <person name="Gorovsky M.A."/>
            <person name="Keeling P.J."/>
            <person name="Waller R.F."/>
            <person name="Patron N.J."/>
            <person name="Cherry J.M."/>
            <person name="Stover N.A."/>
            <person name="Krieger C.J."/>
            <person name="del Toro C."/>
            <person name="Ryder H.F."/>
            <person name="Williamson S.C."/>
            <person name="Barbeau R.A."/>
            <person name="Hamilton E.P."/>
            <person name="Orias E."/>
        </authorList>
    </citation>
    <scope>NUCLEOTIDE SEQUENCE [LARGE SCALE GENOMIC DNA]</scope>
    <source>
        <strain evidence="5">SB210</strain>
    </source>
</reference>
<dbReference type="GO" id="GO:0005096">
    <property type="term" value="F:GTPase activator activity"/>
    <property type="evidence" value="ECO:0007669"/>
    <property type="project" value="UniProtKB-KW"/>
</dbReference>
<dbReference type="HOGENOM" id="CLU_026826_1_0_1"/>
<keyword evidence="3" id="KW-0677">Repeat</keyword>
<evidence type="ECO:0000256" key="1">
    <source>
        <dbReference type="ARBA" id="ARBA00022468"/>
    </source>
</evidence>
<organism evidence="4 5">
    <name type="scientific">Tetrahymena thermophila (strain SB210)</name>
    <dbReference type="NCBI Taxonomy" id="312017"/>
    <lineage>
        <taxon>Eukaryota</taxon>
        <taxon>Sar</taxon>
        <taxon>Alveolata</taxon>
        <taxon>Ciliophora</taxon>
        <taxon>Intramacronucleata</taxon>
        <taxon>Oligohymenophorea</taxon>
        <taxon>Hymenostomatida</taxon>
        <taxon>Tetrahymenina</taxon>
        <taxon>Tetrahymenidae</taxon>
        <taxon>Tetrahymena</taxon>
    </lineage>
</organism>
<dbReference type="Proteomes" id="UP000009168">
    <property type="component" value="Unassembled WGS sequence"/>
</dbReference>
<dbReference type="EMBL" id="GG662855">
    <property type="protein sequence ID" value="EAR87174.2"/>
    <property type="molecule type" value="Genomic_DNA"/>
</dbReference>
<dbReference type="GeneID" id="7842387"/>
<dbReference type="InterPro" id="IPR001611">
    <property type="entry name" value="Leu-rich_rpt"/>
</dbReference>
<name>Q22PD5_TETTS</name>
<dbReference type="AlphaFoldDB" id="Q22PD5"/>
<dbReference type="InterPro" id="IPR027038">
    <property type="entry name" value="RanGap"/>
</dbReference>
<dbReference type="GO" id="GO:0005829">
    <property type="term" value="C:cytosol"/>
    <property type="evidence" value="ECO:0007669"/>
    <property type="project" value="TreeGrafter"/>
</dbReference>
<proteinExistence type="predicted"/>
<evidence type="ECO:0000256" key="3">
    <source>
        <dbReference type="ARBA" id="ARBA00022737"/>
    </source>
</evidence>
<keyword evidence="2" id="KW-0433">Leucine-rich repeat</keyword>
<evidence type="ECO:0000313" key="5">
    <source>
        <dbReference type="Proteomes" id="UP000009168"/>
    </source>
</evidence>
<dbReference type="KEGG" id="tet:TTHERM_00363080"/>
<dbReference type="InParanoid" id="Q22PD5"/>
<evidence type="ECO:0000256" key="2">
    <source>
        <dbReference type="ARBA" id="ARBA00022614"/>
    </source>
</evidence>
<dbReference type="GO" id="GO:0006913">
    <property type="term" value="P:nucleocytoplasmic transport"/>
    <property type="evidence" value="ECO:0007669"/>
    <property type="project" value="TreeGrafter"/>
</dbReference>
<dbReference type="OrthoDB" id="120976at2759"/>
<dbReference type="Gene3D" id="3.80.10.10">
    <property type="entry name" value="Ribonuclease Inhibitor"/>
    <property type="match status" value="1"/>
</dbReference>
<dbReference type="GO" id="GO:0016301">
    <property type="term" value="F:kinase activity"/>
    <property type="evidence" value="ECO:0007669"/>
    <property type="project" value="UniProtKB-KW"/>
</dbReference>
<dbReference type="FunCoup" id="Q22PD5">
    <property type="interactions" value="27"/>
</dbReference>
<accession>Q22PD5</accession>
<dbReference type="GO" id="GO:0005634">
    <property type="term" value="C:nucleus"/>
    <property type="evidence" value="ECO:0007669"/>
    <property type="project" value="TreeGrafter"/>
</dbReference>